<dbReference type="InterPro" id="IPR006076">
    <property type="entry name" value="FAD-dep_OxRdtase"/>
</dbReference>
<evidence type="ECO:0000313" key="9">
    <source>
        <dbReference type="EMBL" id="KAJ9627503.1"/>
    </source>
</evidence>
<dbReference type="PANTHER" id="PTHR42784">
    <property type="entry name" value="PYRANOSE 2-OXIDASE"/>
    <property type="match status" value="1"/>
</dbReference>
<evidence type="ECO:0000256" key="5">
    <source>
        <dbReference type="ARBA" id="ARBA00023002"/>
    </source>
</evidence>
<comment type="caution">
    <text evidence="9">The sequence shown here is derived from an EMBL/GenBank/DDBJ whole genome shotgun (WGS) entry which is preliminary data.</text>
</comment>
<dbReference type="InterPro" id="IPR051473">
    <property type="entry name" value="P2Ox-like"/>
</dbReference>
<comment type="similarity">
    <text evidence="2">Belongs to the GMC oxidoreductase family.</text>
</comment>
<dbReference type="Gene3D" id="3.50.50.60">
    <property type="entry name" value="FAD/NAD(P)-binding domain"/>
    <property type="match status" value="2"/>
</dbReference>
<dbReference type="PANTHER" id="PTHR42784:SF1">
    <property type="entry name" value="PYRANOSE 2-OXIDASE"/>
    <property type="match status" value="1"/>
</dbReference>
<accession>A0AA38XYL4</accession>
<reference evidence="9" key="1">
    <citation type="submission" date="2022-10" db="EMBL/GenBank/DDBJ databases">
        <title>Culturing micro-colonial fungi from biological soil crusts in the Mojave desert and describing Neophaeococcomyces mojavensis, and introducing the new genera and species Taxawa tesnikishii.</title>
        <authorList>
            <person name="Kurbessoian T."/>
            <person name="Stajich J.E."/>
        </authorList>
    </citation>
    <scope>NUCLEOTIDE SEQUENCE</scope>
    <source>
        <strain evidence="9">TK_35</strain>
    </source>
</reference>
<dbReference type="Pfam" id="PF01266">
    <property type="entry name" value="DAO"/>
    <property type="match status" value="1"/>
</dbReference>
<evidence type="ECO:0000259" key="6">
    <source>
        <dbReference type="Pfam" id="PF00732"/>
    </source>
</evidence>
<sequence length="546" mass="59089">MKAPVFRDGDADADVVIVGSGVVGALIAHQLVRAGKSVLVLEAGPRLHRSDVVENWRNVSFERRIGSDFQGPYPQSPLATAPLYFPANDYVGLTGPDANSFHQGFIKAVGGTTWHWAASCWRHLPVDFKMQSTYGVGRDWPISYDDIEPYYCRAEEAMGVSGPNDPGKQSPAERSKPYLADMIPWGNGDKVFAEVVNPHGYNLVPIPQGRMVTPWNDRPACCGNNNCQPICPIGAMYNGIHTIEAAEKLGAQVLAEAVAYKIDTDAQNRVTAIHWYDNNKVSHKATGRSFVIACNALETPRLLLLAANEQNPNGIANSSDQVGRNMLDHSGFHCSFIADRPIWLGRGPAQSSCMVGPRDGAFRSQYSATKIILNNISRVAVATDQALKKGLVGDALDAEIRRRAIFGVDLSISLEPLPDPSNRLTLSKTRVDGHGLACPDIHYSLGDYARKGYDESCKQLRHIGSLFNAEEFVITTALNANNHIMGSTIMGADPRDSVVNGDCRAHDHPNLWLPGGGPMVSASVVNSTLTMAALALRAADAIERAA</sequence>
<dbReference type="InterPro" id="IPR000172">
    <property type="entry name" value="GMC_OxRdtase_N"/>
</dbReference>
<comment type="cofactor">
    <cofactor evidence="1">
        <name>FAD</name>
        <dbReference type="ChEBI" id="CHEBI:57692"/>
    </cofactor>
</comment>
<protein>
    <recommendedName>
        <fullName evidence="10">Choline dehydrogenase</fullName>
    </recommendedName>
</protein>
<dbReference type="SUPFAM" id="SSF51905">
    <property type="entry name" value="FAD/NAD(P)-binding domain"/>
    <property type="match status" value="1"/>
</dbReference>
<evidence type="ECO:0000259" key="8">
    <source>
        <dbReference type="Pfam" id="PF05199"/>
    </source>
</evidence>
<organism evidence="9">
    <name type="scientific">Knufia peltigerae</name>
    <dbReference type="NCBI Taxonomy" id="1002370"/>
    <lineage>
        <taxon>Eukaryota</taxon>
        <taxon>Fungi</taxon>
        <taxon>Dikarya</taxon>
        <taxon>Ascomycota</taxon>
        <taxon>Pezizomycotina</taxon>
        <taxon>Eurotiomycetes</taxon>
        <taxon>Chaetothyriomycetidae</taxon>
        <taxon>Chaetothyriales</taxon>
        <taxon>Trichomeriaceae</taxon>
        <taxon>Knufia</taxon>
    </lineage>
</organism>
<dbReference type="Pfam" id="PF00732">
    <property type="entry name" value="GMC_oxred_N"/>
    <property type="match status" value="1"/>
</dbReference>
<evidence type="ECO:0000256" key="2">
    <source>
        <dbReference type="ARBA" id="ARBA00010790"/>
    </source>
</evidence>
<keyword evidence="3" id="KW-0285">Flavoprotein</keyword>
<proteinExistence type="inferred from homology"/>
<evidence type="ECO:0000256" key="3">
    <source>
        <dbReference type="ARBA" id="ARBA00022630"/>
    </source>
</evidence>
<dbReference type="AlphaFoldDB" id="A0AA38XYL4"/>
<feature type="domain" description="FAD dependent oxidoreductase" evidence="7">
    <location>
        <begin position="14"/>
        <end position="47"/>
    </location>
</feature>
<feature type="domain" description="Glucose-methanol-choline oxidoreductase C-terminal" evidence="8">
    <location>
        <begin position="470"/>
        <end position="535"/>
    </location>
</feature>
<evidence type="ECO:0000256" key="1">
    <source>
        <dbReference type="ARBA" id="ARBA00001974"/>
    </source>
</evidence>
<keyword evidence="4" id="KW-0274">FAD</keyword>
<name>A0AA38XYL4_9EURO</name>
<dbReference type="GO" id="GO:0016614">
    <property type="term" value="F:oxidoreductase activity, acting on CH-OH group of donors"/>
    <property type="evidence" value="ECO:0007669"/>
    <property type="project" value="InterPro"/>
</dbReference>
<dbReference type="InterPro" id="IPR007867">
    <property type="entry name" value="GMC_OxRtase_C"/>
</dbReference>
<evidence type="ECO:0000256" key="4">
    <source>
        <dbReference type="ARBA" id="ARBA00022827"/>
    </source>
</evidence>
<dbReference type="EMBL" id="JAPDRN010000077">
    <property type="protein sequence ID" value="KAJ9627503.1"/>
    <property type="molecule type" value="Genomic_DNA"/>
</dbReference>
<dbReference type="GO" id="GO:0050660">
    <property type="term" value="F:flavin adenine dinucleotide binding"/>
    <property type="evidence" value="ECO:0007669"/>
    <property type="project" value="InterPro"/>
</dbReference>
<keyword evidence="5" id="KW-0560">Oxidoreductase</keyword>
<evidence type="ECO:0000259" key="7">
    <source>
        <dbReference type="Pfam" id="PF01266"/>
    </source>
</evidence>
<dbReference type="InterPro" id="IPR036188">
    <property type="entry name" value="FAD/NAD-bd_sf"/>
</dbReference>
<dbReference type="Pfam" id="PF05199">
    <property type="entry name" value="GMC_oxred_C"/>
    <property type="match status" value="1"/>
</dbReference>
<feature type="domain" description="Glucose-methanol-choline oxidoreductase N-terminal" evidence="6">
    <location>
        <begin position="244"/>
        <end position="329"/>
    </location>
</feature>
<gene>
    <name evidence="9" type="ORF">H2204_009730</name>
</gene>
<evidence type="ECO:0008006" key="10">
    <source>
        <dbReference type="Google" id="ProtNLM"/>
    </source>
</evidence>